<organism evidence="2 3">
    <name type="scientific">Candidatus Sulfotelmatobacter kueseliae</name>
    <dbReference type="NCBI Taxonomy" id="2042962"/>
    <lineage>
        <taxon>Bacteria</taxon>
        <taxon>Pseudomonadati</taxon>
        <taxon>Acidobacteriota</taxon>
        <taxon>Terriglobia</taxon>
        <taxon>Terriglobales</taxon>
        <taxon>Candidatus Korobacteraceae</taxon>
        <taxon>Candidatus Sulfotelmatobacter</taxon>
    </lineage>
</organism>
<evidence type="ECO:0000313" key="3">
    <source>
        <dbReference type="Proteomes" id="UP000238701"/>
    </source>
</evidence>
<accession>A0A2U3L582</accession>
<name>A0A2U3L582_9BACT</name>
<sequence length="173" mass="19748">MRSAASELHFPQGLSDRGLKQPQRAGFATQISKPRAKPAMAFKEIFWMACDSTEQLRAEYGPFHTRAEAETEARKLGFGYLLRYEHILGEGEEIQEVRCIFIELPGAVAAISEVIQTTLHTRCATCGESAVHDQPWQAEVWADIHEFEHSRHRVRLFEHSRGRGLKEICDWRG</sequence>
<proteinExistence type="predicted"/>
<reference evidence="3" key="1">
    <citation type="submission" date="2018-02" db="EMBL/GenBank/DDBJ databases">
        <authorList>
            <person name="Hausmann B."/>
        </authorList>
    </citation>
    <scope>NUCLEOTIDE SEQUENCE [LARGE SCALE GENOMIC DNA]</scope>
    <source>
        <strain evidence="3">Peat soil MAG SbA1</strain>
    </source>
</reference>
<feature type="region of interest" description="Disordered" evidence="1">
    <location>
        <begin position="1"/>
        <end position="28"/>
    </location>
</feature>
<dbReference type="EMBL" id="OMOD01000168">
    <property type="protein sequence ID" value="SPF47073.1"/>
    <property type="molecule type" value="Genomic_DNA"/>
</dbReference>
<gene>
    <name evidence="2" type="ORF">SBA1_710003</name>
</gene>
<dbReference type="Proteomes" id="UP000238701">
    <property type="component" value="Unassembled WGS sequence"/>
</dbReference>
<dbReference type="AlphaFoldDB" id="A0A2U3L582"/>
<protein>
    <submittedName>
        <fullName evidence="2">Uncharacterized protein</fullName>
    </submittedName>
</protein>
<evidence type="ECO:0000256" key="1">
    <source>
        <dbReference type="SAM" id="MobiDB-lite"/>
    </source>
</evidence>
<evidence type="ECO:0000313" key="2">
    <source>
        <dbReference type="EMBL" id="SPF47073.1"/>
    </source>
</evidence>